<comment type="caution">
    <text evidence="3">The sequence shown here is derived from an EMBL/GenBank/DDBJ whole genome shotgun (WGS) entry which is preliminary data.</text>
</comment>
<dbReference type="PANTHER" id="PTHR32039">
    <property type="entry name" value="MAGNESIUM-CHELATASE SUBUNIT CHLI"/>
    <property type="match status" value="1"/>
</dbReference>
<dbReference type="Gene3D" id="3.40.50.300">
    <property type="entry name" value="P-loop containing nucleotide triphosphate hydrolases"/>
    <property type="match status" value="1"/>
</dbReference>
<dbReference type="Pfam" id="PF13335">
    <property type="entry name" value="Mg_chelatase_C"/>
    <property type="match status" value="1"/>
</dbReference>
<dbReference type="NCBIfam" id="TIGR00368">
    <property type="entry name" value="YifB family Mg chelatase-like AAA ATPase"/>
    <property type="match status" value="1"/>
</dbReference>
<dbReference type="Pfam" id="PF13541">
    <property type="entry name" value="ChlI"/>
    <property type="match status" value="1"/>
</dbReference>
<dbReference type="Gene3D" id="3.30.230.10">
    <property type="match status" value="1"/>
</dbReference>
<dbReference type="InterPro" id="IPR014721">
    <property type="entry name" value="Ribsml_uS5_D2-typ_fold_subgr"/>
</dbReference>
<evidence type="ECO:0000256" key="1">
    <source>
        <dbReference type="ARBA" id="ARBA00006354"/>
    </source>
</evidence>
<dbReference type="InterPro" id="IPR020568">
    <property type="entry name" value="Ribosomal_Su5_D2-typ_SF"/>
</dbReference>
<dbReference type="GO" id="GO:0005524">
    <property type="term" value="F:ATP binding"/>
    <property type="evidence" value="ECO:0007669"/>
    <property type="project" value="InterPro"/>
</dbReference>
<dbReference type="EMBL" id="LNYL01000050">
    <property type="protein sequence ID" value="KTD24558.1"/>
    <property type="molecule type" value="Genomic_DNA"/>
</dbReference>
<name>A0A0W0VXD3_9GAMM</name>
<organism evidence="3 4">
    <name type="scientific">Legionella maceachernii</name>
    <dbReference type="NCBI Taxonomy" id="466"/>
    <lineage>
        <taxon>Bacteria</taxon>
        <taxon>Pseudomonadati</taxon>
        <taxon>Pseudomonadota</taxon>
        <taxon>Gammaproteobacteria</taxon>
        <taxon>Legionellales</taxon>
        <taxon>Legionellaceae</taxon>
        <taxon>Legionella</taxon>
    </lineage>
</organism>
<comment type="similarity">
    <text evidence="1">Belongs to the Mg-chelatase subunits D/I family. ComM subfamily.</text>
</comment>
<dbReference type="SUPFAM" id="SSF54211">
    <property type="entry name" value="Ribosomal protein S5 domain 2-like"/>
    <property type="match status" value="1"/>
</dbReference>
<evidence type="ECO:0000313" key="4">
    <source>
        <dbReference type="Proteomes" id="UP000054908"/>
    </source>
</evidence>
<dbReference type="SUPFAM" id="SSF52540">
    <property type="entry name" value="P-loop containing nucleoside triphosphate hydrolases"/>
    <property type="match status" value="1"/>
</dbReference>
<reference evidence="3 4" key="1">
    <citation type="submission" date="2015-11" db="EMBL/GenBank/DDBJ databases">
        <title>Genomic analysis of 38 Legionella species identifies large and diverse effector repertoires.</title>
        <authorList>
            <person name="Burstein D."/>
            <person name="Amaro F."/>
            <person name="Zusman T."/>
            <person name="Lifshitz Z."/>
            <person name="Cohen O."/>
            <person name="Gilbert J.A."/>
            <person name="Pupko T."/>
            <person name="Shuman H.A."/>
            <person name="Segal G."/>
        </authorList>
    </citation>
    <scope>NUCLEOTIDE SEQUENCE [LARGE SCALE GENOMIC DNA]</scope>
    <source>
        <strain evidence="3 4">PX-1-G2-E2</strain>
    </source>
</reference>
<dbReference type="InterPro" id="IPR003593">
    <property type="entry name" value="AAA+_ATPase"/>
</dbReference>
<dbReference type="InterPro" id="IPR004482">
    <property type="entry name" value="Mg_chelat-rel"/>
</dbReference>
<evidence type="ECO:0000259" key="2">
    <source>
        <dbReference type="SMART" id="SM00382"/>
    </source>
</evidence>
<dbReference type="CDD" id="cd00009">
    <property type="entry name" value="AAA"/>
    <property type="match status" value="1"/>
</dbReference>
<dbReference type="PATRIC" id="fig|466.6.peg.2821"/>
<feature type="domain" description="AAA+ ATPase" evidence="2">
    <location>
        <begin position="210"/>
        <end position="392"/>
    </location>
</feature>
<dbReference type="Pfam" id="PF01078">
    <property type="entry name" value="Mg_chelatase"/>
    <property type="match status" value="1"/>
</dbReference>
<dbReference type="AlphaFoldDB" id="A0A0W0VXD3"/>
<dbReference type="Proteomes" id="UP000054908">
    <property type="component" value="Unassembled WGS sequence"/>
</dbReference>
<dbReference type="InterPro" id="IPR027417">
    <property type="entry name" value="P-loop_NTPase"/>
</dbReference>
<dbReference type="InterPro" id="IPR025158">
    <property type="entry name" value="Mg_chelat-rel_C"/>
</dbReference>
<protein>
    <submittedName>
        <fullName evidence="3">Competence related protein ComM</fullName>
    </submittedName>
</protein>
<evidence type="ECO:0000313" key="3">
    <source>
        <dbReference type="EMBL" id="KTD24558.1"/>
    </source>
</evidence>
<dbReference type="SMART" id="SM00382">
    <property type="entry name" value="AAA"/>
    <property type="match status" value="1"/>
</dbReference>
<sequence length="505" mass="55400">MNLAFSKTRSAVGVQAQPVSVEVHLSNGLPNFTIVGLAETAVKESKDRVRSAIINSQFDFPYRKITVNLAPADLPKSGSGFDLPIAIGILAASGQIASQKLASHEFIGELALSGHLRGVSAIIPVVLAAHRDKQFLVIAAANAEEASLVGQEGVYAANNLREVCSYLCQDTPLQTLPPKPSDYDFKHELDWSEVKGQHHAKLALEIAACGGHSVLLCGPPGSGKTMLAKRFNTLLPSLTEEEALECAAINSIRGRQLNCHQWRCPPFRSPHHTASPVALVGGGNPPKPGEISLAHHGVLFLDELPEFHKHVLETLREPLESGHICISRAAVQTEFPAKFQLIAAMNPCPCGQWGNPQADCLCSPERINRYLAKLSAPLLDRIDMQINVQALTQSEMVKPLEYETPQSDKIRQFVAKIRLVQLERQNCINAQLSVKDCERFCALNHEERQFLGHALERLKLSARAYHRLLKVARTIADMNGLPTVELGCLQQALSFKQTIRPQRKE</sequence>
<dbReference type="NCBIfam" id="NF007365">
    <property type="entry name" value="PRK09862.1"/>
    <property type="match status" value="1"/>
</dbReference>
<gene>
    <name evidence="3" type="primary">comM</name>
    <name evidence="3" type="ORF">Lmac_2645</name>
</gene>
<dbReference type="PANTHER" id="PTHR32039:SF7">
    <property type="entry name" value="COMPETENCE PROTEIN COMM"/>
    <property type="match status" value="1"/>
</dbReference>
<dbReference type="InterPro" id="IPR045006">
    <property type="entry name" value="CHLI-like"/>
</dbReference>
<dbReference type="OrthoDB" id="9813147at2"/>
<proteinExistence type="inferred from homology"/>
<dbReference type="STRING" id="466.Lmac_2645"/>
<accession>A0A0W0VXD3</accession>
<dbReference type="RefSeq" id="WP_058453334.1">
    <property type="nucleotide sequence ID" value="NZ_CAAAIB010000002.1"/>
</dbReference>
<dbReference type="InterPro" id="IPR000523">
    <property type="entry name" value="Mg_chelatse_chII-like_cat_dom"/>
</dbReference>
<keyword evidence="4" id="KW-1185">Reference proteome</keyword>